<accession>A0ABU6D1L1</accession>
<sequence>MRIIQLYPKAQITALLLLLAVALFISTAQAETSEADSFCQVQVLAPASYRTIAQPVTVTEPSASYITTPVQMGAGERKVKVADAYVEYEITPPVFNEVTETIEVERERVEVETLPATYRTETKRIKIKEATQRWNPACPQVLAGGDNQVPSNCLINVPAEYTEISCQVVDMPARTVKKIIPARTETVTRKVLAEPAKIVRKEIPAEYASLKLARVEQPARLTAEQRPAETQSLPTLQKIRPERIVQMPALCEATLSPGKILQLQTSLQQQGYYQAALDGLLGPETRAALTRYQEDNQLAVGAITLETLQKLQLQ</sequence>
<name>A0ABU6D1L1_9GAMM</name>
<evidence type="ECO:0000313" key="4">
    <source>
        <dbReference type="Proteomes" id="UP001308005"/>
    </source>
</evidence>
<proteinExistence type="predicted"/>
<dbReference type="InterPro" id="IPR036366">
    <property type="entry name" value="PGBDSf"/>
</dbReference>
<dbReference type="RefSeq" id="WP_324697512.1">
    <property type="nucleotide sequence ID" value="NZ_JAYMYJ010000145.1"/>
</dbReference>
<protein>
    <submittedName>
        <fullName evidence="3">Peptidoglycan-binding domain-containing protein</fullName>
    </submittedName>
</protein>
<keyword evidence="4" id="KW-1185">Reference proteome</keyword>
<evidence type="ECO:0000259" key="2">
    <source>
        <dbReference type="Pfam" id="PF01471"/>
    </source>
</evidence>
<dbReference type="Gene3D" id="1.10.101.10">
    <property type="entry name" value="PGBD-like superfamily/PGBD"/>
    <property type="match status" value="1"/>
</dbReference>
<reference evidence="4" key="1">
    <citation type="submission" date="2023-07" db="EMBL/GenBank/DDBJ databases">
        <title>The carbon used by Thiothrix.</title>
        <authorList>
            <person name="Chen L."/>
        </authorList>
    </citation>
    <scope>NUCLEOTIDE SEQUENCE [LARGE SCALE GENOMIC DNA]</scope>
</reference>
<keyword evidence="1" id="KW-0732">Signal</keyword>
<dbReference type="EMBL" id="JAYMYJ010000145">
    <property type="protein sequence ID" value="MEB4592944.1"/>
    <property type="molecule type" value="Genomic_DNA"/>
</dbReference>
<evidence type="ECO:0000313" key="3">
    <source>
        <dbReference type="EMBL" id="MEB4592944.1"/>
    </source>
</evidence>
<organism evidence="3 4">
    <name type="scientific">Candidatus Thiothrix phosphatis</name>
    <dbReference type="NCBI Taxonomy" id="3112415"/>
    <lineage>
        <taxon>Bacteria</taxon>
        <taxon>Pseudomonadati</taxon>
        <taxon>Pseudomonadota</taxon>
        <taxon>Gammaproteobacteria</taxon>
        <taxon>Thiotrichales</taxon>
        <taxon>Thiotrichaceae</taxon>
        <taxon>Thiothrix</taxon>
    </lineage>
</organism>
<dbReference type="SUPFAM" id="SSF47090">
    <property type="entry name" value="PGBD-like"/>
    <property type="match status" value="1"/>
</dbReference>
<gene>
    <name evidence="3" type="ORF">VSS37_18335</name>
</gene>
<comment type="caution">
    <text evidence="3">The sequence shown here is derived from an EMBL/GenBank/DDBJ whole genome shotgun (WGS) entry which is preliminary data.</text>
</comment>
<feature type="chain" id="PRO_5045530034" evidence="1">
    <location>
        <begin position="31"/>
        <end position="314"/>
    </location>
</feature>
<dbReference type="InterPro" id="IPR036365">
    <property type="entry name" value="PGBD-like_sf"/>
</dbReference>
<dbReference type="Pfam" id="PF01471">
    <property type="entry name" value="PG_binding_1"/>
    <property type="match status" value="1"/>
</dbReference>
<feature type="domain" description="Peptidoglycan binding-like" evidence="2">
    <location>
        <begin position="260"/>
        <end position="311"/>
    </location>
</feature>
<dbReference type="Proteomes" id="UP001308005">
    <property type="component" value="Unassembled WGS sequence"/>
</dbReference>
<evidence type="ECO:0000256" key="1">
    <source>
        <dbReference type="SAM" id="SignalP"/>
    </source>
</evidence>
<dbReference type="InterPro" id="IPR002477">
    <property type="entry name" value="Peptidoglycan-bd-like"/>
</dbReference>
<feature type="signal peptide" evidence="1">
    <location>
        <begin position="1"/>
        <end position="30"/>
    </location>
</feature>